<feature type="transmembrane region" description="Helical" evidence="1">
    <location>
        <begin position="73"/>
        <end position="91"/>
    </location>
</feature>
<evidence type="ECO:0000313" key="2">
    <source>
        <dbReference type="EMBL" id="PKG23991.1"/>
    </source>
</evidence>
<dbReference type="EMBL" id="PISE01000017">
    <property type="protein sequence ID" value="PKG23991.1"/>
    <property type="molecule type" value="Genomic_DNA"/>
</dbReference>
<dbReference type="InterPro" id="IPR048147">
    <property type="entry name" value="CBO0543-like"/>
</dbReference>
<sequence>MNKNRDKRIEIAVWIVTSFLLIVFIPKNKIREAQVSFLFKQLLTWIFGLIVVERNLITYPTRTFFSKSNKSSFTFEYFVYPSLCALFNTHYPYHKNLGFKFLYFFLHSAGITITEAVLEKYTSLIKYNKWHWHWTFITIWLTYYTSHLYNKWFYRRN</sequence>
<reference evidence="2 3" key="1">
    <citation type="journal article" date="2003" name="Int. J. Syst. Evol. Microbiol.">
        <title>Bacillus nealsonii sp. nov., isolated from a spacecraft-assembly facility, whose spores are gamma-radiation resistant.</title>
        <authorList>
            <person name="Venkateswaran K."/>
            <person name="Kempf M."/>
            <person name="Chen F."/>
            <person name="Satomi M."/>
            <person name="Nicholson W."/>
            <person name="Kern R."/>
        </authorList>
    </citation>
    <scope>NUCLEOTIDE SEQUENCE [LARGE SCALE GENOMIC DNA]</scope>
    <source>
        <strain evidence="2 3">FO-92</strain>
    </source>
</reference>
<keyword evidence="3" id="KW-1185">Reference proteome</keyword>
<organism evidence="2 3">
    <name type="scientific">Niallia nealsonii</name>
    <dbReference type="NCBI Taxonomy" id="115979"/>
    <lineage>
        <taxon>Bacteria</taxon>
        <taxon>Bacillati</taxon>
        <taxon>Bacillota</taxon>
        <taxon>Bacilli</taxon>
        <taxon>Bacillales</taxon>
        <taxon>Bacillaceae</taxon>
        <taxon>Niallia</taxon>
    </lineage>
</organism>
<keyword evidence="1" id="KW-0472">Membrane</keyword>
<accession>A0A2N0Z395</accession>
<dbReference type="Proteomes" id="UP000233375">
    <property type="component" value="Unassembled WGS sequence"/>
</dbReference>
<dbReference type="NCBIfam" id="NF041644">
    <property type="entry name" value="CBO0543_fam"/>
    <property type="match status" value="1"/>
</dbReference>
<gene>
    <name evidence="2" type="ORF">CWS01_09505</name>
</gene>
<dbReference type="OrthoDB" id="1683460at2"/>
<dbReference type="AlphaFoldDB" id="A0A2N0Z395"/>
<proteinExistence type="predicted"/>
<keyword evidence="1" id="KW-0812">Transmembrane</keyword>
<feature type="transmembrane region" description="Helical" evidence="1">
    <location>
        <begin position="130"/>
        <end position="149"/>
    </location>
</feature>
<feature type="transmembrane region" description="Helical" evidence="1">
    <location>
        <begin position="33"/>
        <end position="52"/>
    </location>
</feature>
<keyword evidence="1" id="KW-1133">Transmembrane helix</keyword>
<evidence type="ECO:0000256" key="1">
    <source>
        <dbReference type="SAM" id="Phobius"/>
    </source>
</evidence>
<dbReference type="RefSeq" id="WP_101176954.1">
    <property type="nucleotide sequence ID" value="NZ_PISE01000017.1"/>
</dbReference>
<evidence type="ECO:0000313" key="3">
    <source>
        <dbReference type="Proteomes" id="UP000233375"/>
    </source>
</evidence>
<feature type="transmembrane region" description="Helical" evidence="1">
    <location>
        <begin position="9"/>
        <end position="27"/>
    </location>
</feature>
<protein>
    <submittedName>
        <fullName evidence="2">Uncharacterized protein</fullName>
    </submittedName>
</protein>
<name>A0A2N0Z395_9BACI</name>
<comment type="caution">
    <text evidence="2">The sequence shown here is derived from an EMBL/GenBank/DDBJ whole genome shotgun (WGS) entry which is preliminary data.</text>
</comment>